<organism evidence="3 4">
    <name type="scientific">Lachnotalea glycerini</name>
    <dbReference type="NCBI Taxonomy" id="1763509"/>
    <lineage>
        <taxon>Bacteria</taxon>
        <taxon>Bacillati</taxon>
        <taxon>Bacillota</taxon>
        <taxon>Clostridia</taxon>
        <taxon>Lachnospirales</taxon>
        <taxon>Lachnospiraceae</taxon>
        <taxon>Lachnotalea</taxon>
    </lineage>
</organism>
<feature type="domain" description="Integrase catalytic" evidence="2">
    <location>
        <begin position="115"/>
        <end position="291"/>
    </location>
</feature>
<dbReference type="EMBL" id="QICS01000008">
    <property type="protein sequence ID" value="PXV88419.1"/>
    <property type="molecule type" value="Genomic_DNA"/>
</dbReference>
<evidence type="ECO:0000313" key="4">
    <source>
        <dbReference type="Proteomes" id="UP000247523"/>
    </source>
</evidence>
<evidence type="ECO:0000256" key="1">
    <source>
        <dbReference type="ARBA" id="ARBA00009277"/>
    </source>
</evidence>
<gene>
    <name evidence="3" type="ORF">C8E03_108146</name>
</gene>
<proteinExistence type="inferred from homology"/>
<dbReference type="Gene3D" id="3.30.420.10">
    <property type="entry name" value="Ribonuclease H-like superfamily/Ribonuclease H"/>
    <property type="match status" value="1"/>
</dbReference>
<dbReference type="InterPro" id="IPR054353">
    <property type="entry name" value="IstA-like_C"/>
</dbReference>
<dbReference type="PANTHER" id="PTHR35004:SF6">
    <property type="entry name" value="TRANSPOSASE"/>
    <property type="match status" value="1"/>
</dbReference>
<sequence length="499" mass="58855">MKDLQDWAAVQKLRKKNKKVAVIAKELGMSRTTVYKLLTMDEEPIYSRIVYLCKVDFYAEQIIEWRFNPDYDFNGTRIFRELKKLGYKGSITPVYTFLNRISETSYSGNRKATMRIETPVGDQAQFDWSPYEMWIGTRKREVYCFTMIFAASRKKAIVFSLKSDADAIYEAIQELFEDLGGVTLELLIDNPKSLVIENDPKTEDEITYNPKALLVAKHLGTELNACNCYWPRTKGKIEKPYQYIEEQFVKGNRFTDMEQLNREAKDFMNKWCNEVHGTTKRVPNLHYEQEEKAALLPLPSHRLYLDTNLDKRVVSPDSYISIHTNKYSLPVKYAGMKVQFRIIYGFRIQVYSMEKDFIQTLWVQDDKYQTKTQDEHFTDIRIVTKSIPQIKREFTERFQNGQRYLEELAKVTQQPSHHARKILQMCDTFNFEDLDILLLHAIKQNKLEIREFKKMVKEQGYELLHKKTSPLQQELKKQSDAGLTRDCSYYETAQETINL</sequence>
<comment type="similarity">
    <text evidence="1">Belongs to the transposase IS21/IS408/IS1162 family.</text>
</comment>
<dbReference type="NCBIfam" id="NF033546">
    <property type="entry name" value="transpos_IS21"/>
    <property type="match status" value="1"/>
</dbReference>
<evidence type="ECO:0000259" key="2">
    <source>
        <dbReference type="PROSITE" id="PS50994"/>
    </source>
</evidence>
<dbReference type="InterPro" id="IPR036397">
    <property type="entry name" value="RNaseH_sf"/>
</dbReference>
<accession>A0A318EPJ3</accession>
<comment type="caution">
    <text evidence="3">The sequence shown here is derived from an EMBL/GenBank/DDBJ whole genome shotgun (WGS) entry which is preliminary data.</text>
</comment>
<dbReference type="AlphaFoldDB" id="A0A318EPJ3"/>
<dbReference type="PANTHER" id="PTHR35004">
    <property type="entry name" value="TRANSPOSASE RV3428C-RELATED"/>
    <property type="match status" value="1"/>
</dbReference>
<evidence type="ECO:0000313" key="3">
    <source>
        <dbReference type="EMBL" id="PXV88419.1"/>
    </source>
</evidence>
<dbReference type="Pfam" id="PF22483">
    <property type="entry name" value="Mu-transpos_C_2"/>
    <property type="match status" value="1"/>
</dbReference>
<dbReference type="InterPro" id="IPR001584">
    <property type="entry name" value="Integrase_cat-core"/>
</dbReference>
<name>A0A318EPJ3_9FIRM</name>
<protein>
    <submittedName>
        <fullName evidence="3">Transposase</fullName>
    </submittedName>
</protein>
<dbReference type="RefSeq" id="WP_170123014.1">
    <property type="nucleotide sequence ID" value="NZ_QICS01000008.1"/>
</dbReference>
<dbReference type="GO" id="GO:0003676">
    <property type="term" value="F:nucleic acid binding"/>
    <property type="evidence" value="ECO:0007669"/>
    <property type="project" value="InterPro"/>
</dbReference>
<reference evidence="3 4" key="1">
    <citation type="submission" date="2018-05" db="EMBL/GenBank/DDBJ databases">
        <title>Genomic Encyclopedia of Type Strains, Phase IV (KMG-IV): sequencing the most valuable type-strain genomes for metagenomic binning, comparative biology and taxonomic classification.</title>
        <authorList>
            <person name="Goeker M."/>
        </authorList>
    </citation>
    <scope>NUCLEOTIDE SEQUENCE [LARGE SCALE GENOMIC DNA]</scope>
    <source>
        <strain evidence="3 4">DSM 28816</strain>
    </source>
</reference>
<dbReference type="Proteomes" id="UP000247523">
    <property type="component" value="Unassembled WGS sequence"/>
</dbReference>
<dbReference type="GO" id="GO:0015074">
    <property type="term" value="P:DNA integration"/>
    <property type="evidence" value="ECO:0007669"/>
    <property type="project" value="InterPro"/>
</dbReference>
<dbReference type="PROSITE" id="PS50994">
    <property type="entry name" value="INTEGRASE"/>
    <property type="match status" value="1"/>
</dbReference>